<reference evidence="1" key="1">
    <citation type="journal article" date="2020" name="Stud. Mycol.">
        <title>101 Dothideomycetes genomes: a test case for predicting lifestyles and emergence of pathogens.</title>
        <authorList>
            <person name="Haridas S."/>
            <person name="Albert R."/>
            <person name="Binder M."/>
            <person name="Bloem J."/>
            <person name="Labutti K."/>
            <person name="Salamov A."/>
            <person name="Andreopoulos B."/>
            <person name="Baker S."/>
            <person name="Barry K."/>
            <person name="Bills G."/>
            <person name="Bluhm B."/>
            <person name="Cannon C."/>
            <person name="Castanera R."/>
            <person name="Culley D."/>
            <person name="Daum C."/>
            <person name="Ezra D."/>
            <person name="Gonzalez J."/>
            <person name="Henrissat B."/>
            <person name="Kuo A."/>
            <person name="Liang C."/>
            <person name="Lipzen A."/>
            <person name="Lutzoni F."/>
            <person name="Magnuson J."/>
            <person name="Mondo S."/>
            <person name="Nolan M."/>
            <person name="Ohm R."/>
            <person name="Pangilinan J."/>
            <person name="Park H.-J."/>
            <person name="Ramirez L."/>
            <person name="Alfaro M."/>
            <person name="Sun H."/>
            <person name="Tritt A."/>
            <person name="Yoshinaga Y."/>
            <person name="Zwiers L.-H."/>
            <person name="Turgeon B."/>
            <person name="Goodwin S."/>
            <person name="Spatafora J."/>
            <person name="Crous P."/>
            <person name="Grigoriev I."/>
        </authorList>
    </citation>
    <scope>NUCLEOTIDE SEQUENCE</scope>
    <source>
        <strain evidence="1">CBS 113818</strain>
    </source>
</reference>
<evidence type="ECO:0000313" key="1">
    <source>
        <dbReference type="EMBL" id="KAF2833566.1"/>
    </source>
</evidence>
<organism evidence="1 2">
    <name type="scientific">Ophiobolus disseminans</name>
    <dbReference type="NCBI Taxonomy" id="1469910"/>
    <lineage>
        <taxon>Eukaryota</taxon>
        <taxon>Fungi</taxon>
        <taxon>Dikarya</taxon>
        <taxon>Ascomycota</taxon>
        <taxon>Pezizomycotina</taxon>
        <taxon>Dothideomycetes</taxon>
        <taxon>Pleosporomycetidae</taxon>
        <taxon>Pleosporales</taxon>
        <taxon>Pleosporineae</taxon>
        <taxon>Phaeosphaeriaceae</taxon>
        <taxon>Ophiobolus</taxon>
    </lineage>
</organism>
<dbReference type="OrthoDB" id="3801226at2759"/>
<keyword evidence="2" id="KW-1185">Reference proteome</keyword>
<protein>
    <submittedName>
        <fullName evidence="1">Uncharacterized protein</fullName>
    </submittedName>
</protein>
<sequence>MNPAFVGREVAREITAVYWSKNSFMFTSTGEFKEAMANDPFGLGMSPFDHIRTMTILLEYGYGSHADSESAYFMQTFEESKSLHVIKRKDLLCVEIRLNTDFRVRAGAFELEDECRMLNLLEMIRYPVYELLHAGSKIDIMEYNGDGGDLAERHLTGYPESTQVGAHPNVNFFQMNSNEWAKEKDSVGLWDASKNFVLEENNVLDETKLRNALRERWGKTHAMEGFDYHSDYWCDEEEEEDAEDEEDEDDE</sequence>
<gene>
    <name evidence="1" type="ORF">CC86DRAFT_400188</name>
</gene>
<evidence type="ECO:0000313" key="2">
    <source>
        <dbReference type="Proteomes" id="UP000799424"/>
    </source>
</evidence>
<dbReference type="EMBL" id="MU006216">
    <property type="protein sequence ID" value="KAF2833566.1"/>
    <property type="molecule type" value="Genomic_DNA"/>
</dbReference>
<proteinExistence type="predicted"/>
<name>A0A6A7AK21_9PLEO</name>
<dbReference type="AlphaFoldDB" id="A0A6A7AK21"/>
<accession>A0A6A7AK21</accession>
<dbReference type="Proteomes" id="UP000799424">
    <property type="component" value="Unassembled WGS sequence"/>
</dbReference>